<evidence type="ECO:0000313" key="2">
    <source>
        <dbReference type="Proteomes" id="UP001283361"/>
    </source>
</evidence>
<reference evidence="1" key="1">
    <citation type="journal article" date="2023" name="G3 (Bethesda)">
        <title>A reference genome for the long-term kleptoplast-retaining sea slug Elysia crispata morphotype clarki.</title>
        <authorList>
            <person name="Eastman K.E."/>
            <person name="Pendleton A.L."/>
            <person name="Shaikh M.A."/>
            <person name="Suttiyut T."/>
            <person name="Ogas R."/>
            <person name="Tomko P."/>
            <person name="Gavelis G."/>
            <person name="Widhalm J.R."/>
            <person name="Wisecaver J.H."/>
        </authorList>
    </citation>
    <scope>NUCLEOTIDE SEQUENCE</scope>
    <source>
        <strain evidence="1">ECLA1</strain>
    </source>
</reference>
<keyword evidence="2" id="KW-1185">Reference proteome</keyword>
<dbReference type="AlphaFoldDB" id="A0AAE0YDS0"/>
<dbReference type="Proteomes" id="UP001283361">
    <property type="component" value="Unassembled WGS sequence"/>
</dbReference>
<accession>A0AAE0YDS0</accession>
<sequence>MIVLFSWTWEQHGATLACSGYSISLRELFSEEIFRVISRPVRVHLRPISALHPSLAAASESIIAWPERSLVTISISITSRNHSANHLKSSSIFVPNRLTSAPSVWESYTQTPRLLTHPEISRQNERPPYVCSLRVVLSRLQKYRKRLVKRKQNLTVGKTKYLESGKSSRAVISELGCGDGDVA</sequence>
<dbReference type="EMBL" id="JAWDGP010006349">
    <property type="protein sequence ID" value="KAK3742489.1"/>
    <property type="molecule type" value="Genomic_DNA"/>
</dbReference>
<name>A0AAE0YDS0_9GAST</name>
<comment type="caution">
    <text evidence="1">The sequence shown here is derived from an EMBL/GenBank/DDBJ whole genome shotgun (WGS) entry which is preliminary data.</text>
</comment>
<protein>
    <submittedName>
        <fullName evidence="1">Uncharacterized protein</fullName>
    </submittedName>
</protein>
<gene>
    <name evidence="1" type="ORF">RRG08_059991</name>
</gene>
<evidence type="ECO:0000313" key="1">
    <source>
        <dbReference type="EMBL" id="KAK3742489.1"/>
    </source>
</evidence>
<proteinExistence type="predicted"/>
<organism evidence="1 2">
    <name type="scientific">Elysia crispata</name>
    <name type="common">lettuce slug</name>
    <dbReference type="NCBI Taxonomy" id="231223"/>
    <lineage>
        <taxon>Eukaryota</taxon>
        <taxon>Metazoa</taxon>
        <taxon>Spiralia</taxon>
        <taxon>Lophotrochozoa</taxon>
        <taxon>Mollusca</taxon>
        <taxon>Gastropoda</taxon>
        <taxon>Heterobranchia</taxon>
        <taxon>Euthyneura</taxon>
        <taxon>Panpulmonata</taxon>
        <taxon>Sacoglossa</taxon>
        <taxon>Placobranchoidea</taxon>
        <taxon>Plakobranchidae</taxon>
        <taxon>Elysia</taxon>
    </lineage>
</organism>